<dbReference type="PANTHER" id="PTHR47700">
    <property type="entry name" value="V CHITINASE, PUTATIVE (AFU_ORTHOLOGUE AFUA_6G13720)-RELATED"/>
    <property type="match status" value="1"/>
</dbReference>
<feature type="domain" description="GH18" evidence="5">
    <location>
        <begin position="94"/>
        <end position="165"/>
    </location>
</feature>
<keyword evidence="3" id="KW-1015">Disulfide bond</keyword>
<evidence type="ECO:0000256" key="3">
    <source>
        <dbReference type="PROSITE-ProRule" id="PRU00261"/>
    </source>
</evidence>
<reference evidence="6" key="1">
    <citation type="journal article" date="2023" name="Access Microbiol">
        <title>De-novo genome assembly for Akanthomyces muscarius, a biocontrol agent of insect agricultural pests.</title>
        <authorList>
            <person name="Erdos Z."/>
            <person name="Studholme D.J."/>
            <person name="Raymond B."/>
            <person name="Sharma M."/>
        </authorList>
    </citation>
    <scope>NUCLEOTIDE SEQUENCE</scope>
    <source>
        <strain evidence="6">Ve6</strain>
    </source>
</reference>
<dbReference type="InterPro" id="IPR001223">
    <property type="entry name" value="Glyco_hydro18_cat"/>
</dbReference>
<feature type="disulfide bond" evidence="3">
    <location>
        <begin position="47"/>
        <end position="59"/>
    </location>
</feature>
<evidence type="ECO:0000259" key="4">
    <source>
        <dbReference type="PROSITE" id="PS50941"/>
    </source>
</evidence>
<dbReference type="SUPFAM" id="SSF57016">
    <property type="entry name" value="Plant lectins/antimicrobial peptides"/>
    <property type="match status" value="1"/>
</dbReference>
<dbReference type="GO" id="GO:0008061">
    <property type="term" value="F:chitin binding"/>
    <property type="evidence" value="ECO:0007669"/>
    <property type="project" value="UniProtKB-UniRule"/>
</dbReference>
<dbReference type="SMART" id="SM00270">
    <property type="entry name" value="ChtBD1"/>
    <property type="match status" value="1"/>
</dbReference>
<dbReference type="AlphaFoldDB" id="A0A9W8Q9Q0"/>
<dbReference type="EMBL" id="JAJHUN010000009">
    <property type="protein sequence ID" value="KAJ4150989.1"/>
    <property type="molecule type" value="Genomic_DNA"/>
</dbReference>
<dbReference type="GeneID" id="80898870"/>
<name>A0A9W8Q9Q0_AKAMU</name>
<dbReference type="GO" id="GO:0005975">
    <property type="term" value="P:carbohydrate metabolic process"/>
    <property type="evidence" value="ECO:0007669"/>
    <property type="project" value="InterPro"/>
</dbReference>
<evidence type="ECO:0008006" key="8">
    <source>
        <dbReference type="Google" id="ProtNLM"/>
    </source>
</evidence>
<dbReference type="InterPro" id="IPR036861">
    <property type="entry name" value="Endochitinase-like_sf"/>
</dbReference>
<proteinExistence type="predicted"/>
<feature type="disulfide bond" evidence="3">
    <location>
        <begin position="52"/>
        <end position="66"/>
    </location>
</feature>
<dbReference type="PROSITE" id="PS51910">
    <property type="entry name" value="GH18_2"/>
    <property type="match status" value="1"/>
</dbReference>
<evidence type="ECO:0000259" key="5">
    <source>
        <dbReference type="PROSITE" id="PS51910"/>
    </source>
</evidence>
<dbReference type="SUPFAM" id="SSF51445">
    <property type="entry name" value="(Trans)glycosidases"/>
    <property type="match status" value="1"/>
</dbReference>
<evidence type="ECO:0000256" key="1">
    <source>
        <dbReference type="ARBA" id="ARBA00022669"/>
    </source>
</evidence>
<dbReference type="InterPro" id="IPR017853">
    <property type="entry name" value="GH"/>
</dbReference>
<accession>A0A9W8Q9Q0</accession>
<keyword evidence="1 3" id="KW-0147">Chitin-binding</keyword>
<dbReference type="InterPro" id="IPR001002">
    <property type="entry name" value="Chitin-bd_1"/>
</dbReference>
<evidence type="ECO:0000313" key="6">
    <source>
        <dbReference type="EMBL" id="KAJ4150989.1"/>
    </source>
</evidence>
<dbReference type="RefSeq" id="XP_056052703.1">
    <property type="nucleotide sequence ID" value="XM_056200899.1"/>
</dbReference>
<dbReference type="Gene3D" id="3.30.60.10">
    <property type="entry name" value="Endochitinase-like"/>
    <property type="match status" value="1"/>
</dbReference>
<sequence>MGASRKPSSSATGLCGYSPKECGSDYSSNCNAKAECGQYGAPGKQNCPLRVCCSVFGFCGSTADFCEKKCQKDFGGCGKVKRPSCGTASGTTDGVSIGYYESWSNTRKCQSVSPEDLNLRGFTHINFAFVFFHPQTYEIVPMNKKAGDLFHRFTKLKEKKPGLQT</sequence>
<evidence type="ECO:0000256" key="2">
    <source>
        <dbReference type="ARBA" id="ARBA00023026"/>
    </source>
</evidence>
<comment type="caution">
    <text evidence="6">The sequence shown here is derived from an EMBL/GenBank/DDBJ whole genome shotgun (WGS) entry which is preliminary data.</text>
</comment>
<protein>
    <recommendedName>
        <fullName evidence="8">Chitin-binding type-1 domain-containing protein</fullName>
    </recommendedName>
</protein>
<dbReference type="InterPro" id="IPR018371">
    <property type="entry name" value="Chitin-binding_1_CS"/>
</dbReference>
<keyword evidence="2" id="KW-0843">Virulence</keyword>
<dbReference type="KEGG" id="amus:LMH87_011711"/>
<dbReference type="PROSITE" id="PS00026">
    <property type="entry name" value="CHIT_BIND_I_1"/>
    <property type="match status" value="1"/>
</dbReference>
<dbReference type="InterPro" id="IPR053214">
    <property type="entry name" value="LysM12-like"/>
</dbReference>
<keyword evidence="7" id="KW-1185">Reference proteome</keyword>
<dbReference type="PROSITE" id="PS50941">
    <property type="entry name" value="CHIT_BIND_I_2"/>
    <property type="match status" value="1"/>
</dbReference>
<comment type="caution">
    <text evidence="3">Lacks conserved residue(s) required for the propagation of feature annotation.</text>
</comment>
<feature type="domain" description="Chitin-binding type-1" evidence="4">
    <location>
        <begin position="33"/>
        <end position="79"/>
    </location>
</feature>
<dbReference type="Gene3D" id="3.20.20.80">
    <property type="entry name" value="Glycosidases"/>
    <property type="match status" value="1"/>
</dbReference>
<dbReference type="Proteomes" id="UP001144673">
    <property type="component" value="Chromosome 4"/>
</dbReference>
<dbReference type="Pfam" id="PF00187">
    <property type="entry name" value="Chitin_bind_1"/>
    <property type="match status" value="1"/>
</dbReference>
<evidence type="ECO:0000313" key="7">
    <source>
        <dbReference type="Proteomes" id="UP001144673"/>
    </source>
</evidence>
<dbReference type="PANTHER" id="PTHR47700:SF2">
    <property type="entry name" value="CHITINASE"/>
    <property type="match status" value="1"/>
</dbReference>
<gene>
    <name evidence="6" type="ORF">LMH87_011711</name>
</gene>
<organism evidence="6 7">
    <name type="scientific">Akanthomyces muscarius</name>
    <name type="common">Entomopathogenic fungus</name>
    <name type="synonym">Lecanicillium muscarium</name>
    <dbReference type="NCBI Taxonomy" id="2231603"/>
    <lineage>
        <taxon>Eukaryota</taxon>
        <taxon>Fungi</taxon>
        <taxon>Dikarya</taxon>
        <taxon>Ascomycota</taxon>
        <taxon>Pezizomycotina</taxon>
        <taxon>Sordariomycetes</taxon>
        <taxon>Hypocreomycetidae</taxon>
        <taxon>Hypocreales</taxon>
        <taxon>Cordycipitaceae</taxon>
        <taxon>Akanthomyces</taxon>
    </lineage>
</organism>